<dbReference type="PANTHER" id="PTHR24104:SF51">
    <property type="entry name" value="SMP-30_GLUCONOLACTONASE_LRE-LIKE REGION DOMAIN-CONTAINING PROTEIN"/>
    <property type="match status" value="1"/>
</dbReference>
<name>A0A0M0JCL0_9EUKA</name>
<sequence>MVQNKGSFAIVTYDRTFGESGRGNGQYRLPRHLCALPDGHLCISDSVNQRLQVITQEGDFVRSIGEPGSGNGQLRGPCGIACENQQLFVVEGGNHRVQKLALGDGAPLGKAGSHGSKKTGELWCPHGVCINKGQAFVADYINGRVVVYDIGSMEHVRTFGARGSKEGELEYPCGIAVKGEEVFVAELGNHRISVFTKKGNFERILGGEGKEPGRFFQPRSVIIVKGWLLVTEPKRVTIMSPDVGEPQQTLELPGAGQLWGACKDEAQTRVFVTDIRAGHARIFVLNVVGNMFDDGAGGKAVNMNAAAAKAAEAAAKLKEWKEQKAAEAAKKEVSGDSTGDH</sequence>
<evidence type="ECO:0000313" key="4">
    <source>
        <dbReference type="EMBL" id="KOO24336.1"/>
    </source>
</evidence>
<keyword evidence="3" id="KW-0175">Coiled coil</keyword>
<dbReference type="Gene3D" id="2.120.10.30">
    <property type="entry name" value="TolB, C-terminal domain"/>
    <property type="match status" value="2"/>
</dbReference>
<evidence type="ECO:0000256" key="2">
    <source>
        <dbReference type="PROSITE-ProRule" id="PRU00504"/>
    </source>
</evidence>
<dbReference type="InterPro" id="IPR050952">
    <property type="entry name" value="TRIM-NHL_E3_ligases"/>
</dbReference>
<dbReference type="Proteomes" id="UP000037460">
    <property type="component" value="Unassembled WGS sequence"/>
</dbReference>
<proteinExistence type="predicted"/>
<dbReference type="AlphaFoldDB" id="A0A0M0JCL0"/>
<dbReference type="OrthoDB" id="342730at2759"/>
<feature type="repeat" description="NHL" evidence="2">
    <location>
        <begin position="14"/>
        <end position="57"/>
    </location>
</feature>
<evidence type="ECO:0000256" key="1">
    <source>
        <dbReference type="ARBA" id="ARBA00022737"/>
    </source>
</evidence>
<feature type="repeat" description="NHL" evidence="2">
    <location>
        <begin position="61"/>
        <end position="103"/>
    </location>
</feature>
<dbReference type="InterPro" id="IPR001258">
    <property type="entry name" value="NHL_repeat"/>
</dbReference>
<keyword evidence="1" id="KW-0677">Repeat</keyword>
<reference evidence="5" key="1">
    <citation type="journal article" date="2015" name="PLoS Genet.">
        <title>Genome Sequence and Transcriptome Analyses of Chrysochromulina tobin: Metabolic Tools for Enhanced Algal Fitness in the Prominent Order Prymnesiales (Haptophyceae).</title>
        <authorList>
            <person name="Hovde B.T."/>
            <person name="Deodato C.R."/>
            <person name="Hunsperger H.M."/>
            <person name="Ryken S.A."/>
            <person name="Yost W."/>
            <person name="Jha R.K."/>
            <person name="Patterson J."/>
            <person name="Monnat R.J. Jr."/>
            <person name="Barlow S.B."/>
            <person name="Starkenburg S.R."/>
            <person name="Cattolico R.A."/>
        </authorList>
    </citation>
    <scope>NUCLEOTIDE SEQUENCE</scope>
    <source>
        <strain evidence="5">CCMP291</strain>
    </source>
</reference>
<dbReference type="PROSITE" id="PS51125">
    <property type="entry name" value="NHL"/>
    <property type="match status" value="3"/>
</dbReference>
<dbReference type="InterPro" id="IPR011042">
    <property type="entry name" value="6-blade_b-propeller_TolB-like"/>
</dbReference>
<evidence type="ECO:0000313" key="5">
    <source>
        <dbReference type="Proteomes" id="UP000037460"/>
    </source>
</evidence>
<accession>A0A0M0JCL0</accession>
<dbReference type="GO" id="GO:0061630">
    <property type="term" value="F:ubiquitin protein ligase activity"/>
    <property type="evidence" value="ECO:0007669"/>
    <property type="project" value="TreeGrafter"/>
</dbReference>
<organism evidence="4 5">
    <name type="scientific">Chrysochromulina tobinii</name>
    <dbReference type="NCBI Taxonomy" id="1460289"/>
    <lineage>
        <taxon>Eukaryota</taxon>
        <taxon>Haptista</taxon>
        <taxon>Haptophyta</taxon>
        <taxon>Prymnesiophyceae</taxon>
        <taxon>Prymnesiales</taxon>
        <taxon>Chrysochromulinaceae</taxon>
        <taxon>Chrysochromulina</taxon>
    </lineage>
</organism>
<feature type="repeat" description="NHL" evidence="2">
    <location>
        <begin position="156"/>
        <end position="198"/>
    </location>
</feature>
<dbReference type="PANTHER" id="PTHR24104">
    <property type="entry name" value="E3 UBIQUITIN-PROTEIN LIGASE NHLRC1-RELATED"/>
    <property type="match status" value="1"/>
</dbReference>
<dbReference type="Pfam" id="PF01436">
    <property type="entry name" value="NHL"/>
    <property type="match status" value="1"/>
</dbReference>
<dbReference type="EMBL" id="JWZX01003104">
    <property type="protein sequence ID" value="KOO24336.1"/>
    <property type="molecule type" value="Genomic_DNA"/>
</dbReference>
<gene>
    <name evidence="4" type="ORF">Ctob_004184</name>
</gene>
<feature type="coiled-coil region" evidence="3">
    <location>
        <begin position="303"/>
        <end position="330"/>
    </location>
</feature>
<keyword evidence="5" id="KW-1185">Reference proteome</keyword>
<comment type="caution">
    <text evidence="4">The sequence shown here is derived from an EMBL/GenBank/DDBJ whole genome shotgun (WGS) entry which is preliminary data.</text>
</comment>
<dbReference type="GO" id="GO:0000209">
    <property type="term" value="P:protein polyubiquitination"/>
    <property type="evidence" value="ECO:0007669"/>
    <property type="project" value="TreeGrafter"/>
</dbReference>
<evidence type="ECO:0000256" key="3">
    <source>
        <dbReference type="SAM" id="Coils"/>
    </source>
</evidence>
<protein>
    <submittedName>
        <fullName evidence="4">NHL repeat containing protein</fullName>
    </submittedName>
</protein>
<dbReference type="SUPFAM" id="SSF101898">
    <property type="entry name" value="NHL repeat"/>
    <property type="match status" value="1"/>
</dbReference>
<dbReference type="GO" id="GO:0043161">
    <property type="term" value="P:proteasome-mediated ubiquitin-dependent protein catabolic process"/>
    <property type="evidence" value="ECO:0007669"/>
    <property type="project" value="TreeGrafter"/>
</dbReference>
<dbReference type="CDD" id="cd05819">
    <property type="entry name" value="NHL"/>
    <property type="match status" value="1"/>
</dbReference>